<comment type="caution">
    <text evidence="6">The sequence shown here is derived from an EMBL/GenBank/DDBJ whole genome shotgun (WGS) entry which is preliminary data.</text>
</comment>
<gene>
    <name evidence="6" type="ORF">Fot_35733</name>
</gene>
<evidence type="ECO:0000259" key="4">
    <source>
        <dbReference type="Pfam" id="PF10373"/>
    </source>
</evidence>
<name>A0ABD1SMN2_9LAMI</name>
<protein>
    <submittedName>
        <fullName evidence="6">Protein SMG7</fullName>
    </submittedName>
</protein>
<keyword evidence="1" id="KW-0677">Repeat</keyword>
<dbReference type="Pfam" id="PF10374">
    <property type="entry name" value="EST1"/>
    <property type="match status" value="1"/>
</dbReference>
<dbReference type="InterPro" id="IPR019458">
    <property type="entry name" value="Est1-like_N"/>
</dbReference>
<dbReference type="PANTHER" id="PTHR15696">
    <property type="entry name" value="SMG-7 SUPPRESSOR WITH MORPHOLOGICAL EFFECT ON GENITALIA PROTEIN 7"/>
    <property type="match status" value="1"/>
</dbReference>
<evidence type="ECO:0000259" key="5">
    <source>
        <dbReference type="Pfam" id="PF10374"/>
    </source>
</evidence>
<feature type="domain" description="DNA/RNA-binding" evidence="4">
    <location>
        <begin position="207"/>
        <end position="541"/>
    </location>
</feature>
<dbReference type="Pfam" id="PF10373">
    <property type="entry name" value="EST1_DNA_bind"/>
    <property type="match status" value="1"/>
</dbReference>
<dbReference type="SUPFAM" id="SSF48452">
    <property type="entry name" value="TPR-like"/>
    <property type="match status" value="1"/>
</dbReference>
<evidence type="ECO:0000256" key="1">
    <source>
        <dbReference type="ARBA" id="ARBA00022737"/>
    </source>
</evidence>
<proteinExistence type="predicted"/>
<keyword evidence="7" id="KW-1185">Reference proteome</keyword>
<accession>A0ABD1SMN2</accession>
<dbReference type="Proteomes" id="UP001604277">
    <property type="component" value="Unassembled WGS sequence"/>
</dbReference>
<dbReference type="EMBL" id="JBFOLJ010000010">
    <property type="protein sequence ID" value="KAL2501885.1"/>
    <property type="molecule type" value="Genomic_DNA"/>
</dbReference>
<dbReference type="FunFam" id="1.25.40.10:FF:000225">
    <property type="entry name" value="Protein SMG7"/>
    <property type="match status" value="1"/>
</dbReference>
<sequence>MTIPMDNDKENSSRERVQRLFNKNVELENKRKKAAQARIPSDPNAWQQIRENYEAIVLEDHSFSEQHDIEYALWQLHYRRIEELRAHFNAALASAGSTASQNGKVPVRAGPDRLMKIRSQFKTFLSEATGFYHDLMLKIRAKYGLPLGYFSDDPENQIHLSKDGNKSAELKKGLISCHRCLIYLGDLARYKGLYGEGDSKARDFSSASSYYMQASSLWPSSGNPHHQLAILAGYSNDELVSIYRYFRSLSVDNPFVTARDNLIIAFEKNRQNYTQLLGDAKDSPAKSAPSRIPGKGRGRGDAKPSLKNNRVGAIPVKEKASSIPELFKSFITRFVRLHGILFTCTSLETFEEVFSMVKNDLLELLSPGPHEEFNFGSDAAECRLVIVRLIAILIFTVHNVSRENEIQSYADILQRSVLRQNAFTATFEFMGYILERCNQLTDPASSYLLPGIMVFVEWLACCHDVAVGSELEEKQANARSFFWKNCITFFNKLLSSGYMVNEDEDETCFSNMSKYDESETANRLALPEDFELRGFIPLLPAHLILDFSRKHSFGSEGGNKEKEGRIQRIIAAGKALANVVKVGQEAIYFDIKSKNFIIGVEPQISNDFPLTSPLELPKLNGDSQENSVGGQRGLGEEPKPAVSMMEDEDEDEVIVFKPPTTEKHVDNFASKLTSSEVLTSVIGAGMVDFGYKNGSFSVGHDSFLFQNALGASVRPPTMAAVANNTSQYLQPILPSTSKWLVEQGPIVNGLAHLNLTENGTSVKSEMQDPFGSQPAALSVPYPQFVNSGSSNDFPVQIPQTAAPSMFDLRMSTGVAIDGLSLKPSTIVSSGLKKNPVCRPVRHSGPPPGFGSVPNKALGESLSSTTLKTESPIPQMDDYSWLDGYQLSSTNQSVGLKNSLNPAGPVFHSASKNNGSAGMASFPFPGKQVSTLQVQSENQKGLQDYHFSEDMKLYQVISLCEMINEWIIDGCEQFTATMSLAGSITSGISLQYGQCYYFFVGAWLVLECCRHLLLNRLCRAS</sequence>
<evidence type="ECO:0000313" key="7">
    <source>
        <dbReference type="Proteomes" id="UP001604277"/>
    </source>
</evidence>
<feature type="coiled-coil region" evidence="2">
    <location>
        <begin position="10"/>
        <end position="37"/>
    </location>
</feature>
<dbReference type="InterPro" id="IPR045153">
    <property type="entry name" value="Est1/Ebs1-like"/>
</dbReference>
<feature type="region of interest" description="Disordered" evidence="3">
    <location>
        <begin position="837"/>
        <end position="857"/>
    </location>
</feature>
<dbReference type="InterPro" id="IPR018834">
    <property type="entry name" value="DNA/RNA-bd_Est1-type"/>
</dbReference>
<dbReference type="AlphaFoldDB" id="A0ABD1SMN2"/>
<reference evidence="7" key="1">
    <citation type="submission" date="2024-07" db="EMBL/GenBank/DDBJ databases">
        <title>Two chromosome-level genome assemblies of Korean endemic species Abeliophyllum distichum and Forsythia ovata (Oleaceae).</title>
        <authorList>
            <person name="Jang H."/>
        </authorList>
    </citation>
    <scope>NUCLEOTIDE SEQUENCE [LARGE SCALE GENOMIC DNA]</scope>
</reference>
<feature type="region of interest" description="Disordered" evidence="3">
    <location>
        <begin position="615"/>
        <end position="644"/>
    </location>
</feature>
<dbReference type="InterPro" id="IPR011990">
    <property type="entry name" value="TPR-like_helical_dom_sf"/>
</dbReference>
<keyword evidence="2" id="KW-0175">Coiled coil</keyword>
<dbReference type="Gene3D" id="1.25.40.10">
    <property type="entry name" value="Tetratricopeptide repeat domain"/>
    <property type="match status" value="1"/>
</dbReference>
<organism evidence="6 7">
    <name type="scientific">Forsythia ovata</name>
    <dbReference type="NCBI Taxonomy" id="205694"/>
    <lineage>
        <taxon>Eukaryota</taxon>
        <taxon>Viridiplantae</taxon>
        <taxon>Streptophyta</taxon>
        <taxon>Embryophyta</taxon>
        <taxon>Tracheophyta</taxon>
        <taxon>Spermatophyta</taxon>
        <taxon>Magnoliopsida</taxon>
        <taxon>eudicotyledons</taxon>
        <taxon>Gunneridae</taxon>
        <taxon>Pentapetalae</taxon>
        <taxon>asterids</taxon>
        <taxon>lamiids</taxon>
        <taxon>Lamiales</taxon>
        <taxon>Oleaceae</taxon>
        <taxon>Forsythieae</taxon>
        <taxon>Forsythia</taxon>
    </lineage>
</organism>
<dbReference type="PANTHER" id="PTHR15696:SF25">
    <property type="entry name" value="OS08G0305300 PROTEIN"/>
    <property type="match status" value="1"/>
</dbReference>
<evidence type="ECO:0000313" key="6">
    <source>
        <dbReference type="EMBL" id="KAL2501885.1"/>
    </source>
</evidence>
<feature type="domain" description="Telomerase activating protein Est1-like N-terminal" evidence="5">
    <location>
        <begin position="69"/>
        <end position="194"/>
    </location>
</feature>
<evidence type="ECO:0000256" key="2">
    <source>
        <dbReference type="SAM" id="Coils"/>
    </source>
</evidence>
<evidence type="ECO:0000256" key="3">
    <source>
        <dbReference type="SAM" id="MobiDB-lite"/>
    </source>
</evidence>
<feature type="region of interest" description="Disordered" evidence="3">
    <location>
        <begin position="279"/>
        <end position="308"/>
    </location>
</feature>